<protein>
    <submittedName>
        <fullName evidence="3">SDR family NAD(P)-dependent oxidoreductase</fullName>
    </submittedName>
</protein>
<evidence type="ECO:0000313" key="3">
    <source>
        <dbReference type="EMBL" id="MBD0422818.1"/>
    </source>
</evidence>
<dbReference type="GO" id="GO:0016491">
    <property type="term" value="F:oxidoreductase activity"/>
    <property type="evidence" value="ECO:0007669"/>
    <property type="project" value="UniProtKB-KW"/>
</dbReference>
<organism evidence="3 4">
    <name type="scientific">Streptomyces griseicoloratus</name>
    <dbReference type="NCBI Taxonomy" id="2752516"/>
    <lineage>
        <taxon>Bacteria</taxon>
        <taxon>Bacillati</taxon>
        <taxon>Actinomycetota</taxon>
        <taxon>Actinomycetes</taxon>
        <taxon>Kitasatosporales</taxon>
        <taxon>Streptomycetaceae</taxon>
        <taxon>Streptomyces</taxon>
    </lineage>
</organism>
<evidence type="ECO:0000256" key="1">
    <source>
        <dbReference type="ARBA" id="ARBA00023002"/>
    </source>
</evidence>
<dbReference type="Gene3D" id="3.40.50.720">
    <property type="entry name" value="NAD(P)-binding Rossmann-like Domain"/>
    <property type="match status" value="1"/>
</dbReference>
<name>A0A926L5B8_9ACTN</name>
<feature type="region of interest" description="Disordered" evidence="2">
    <location>
        <begin position="1"/>
        <end position="31"/>
    </location>
</feature>
<dbReference type="InterPro" id="IPR002347">
    <property type="entry name" value="SDR_fam"/>
</dbReference>
<comment type="caution">
    <text evidence="3">The sequence shown here is derived from an EMBL/GenBank/DDBJ whole genome shotgun (WGS) entry which is preliminary data.</text>
</comment>
<gene>
    <name evidence="3" type="ORF">H0H10_27305</name>
</gene>
<dbReference type="PANTHER" id="PTHR43658:SF8">
    <property type="entry name" value="17-BETA-HYDROXYSTEROID DEHYDROGENASE 14-RELATED"/>
    <property type="match status" value="1"/>
</dbReference>
<reference evidence="3" key="2">
    <citation type="submission" date="2020-09" db="EMBL/GenBank/DDBJ databases">
        <authorList>
            <person name="Luo X."/>
        </authorList>
    </citation>
    <scope>NUCLEOTIDE SEQUENCE</scope>
    <source>
        <strain evidence="3">TRM S81-3</strain>
    </source>
</reference>
<sequence>MPDSAHAGTGERGTPAGAGRRPPPARPRPRARRLCRAGIVTGGAGGIGLGAVSRLYEAGANVVITDVDEDAAEAAASAFAEADRVRTVVTDVSSPEDAASMVRPPVEASR</sequence>
<proteinExistence type="predicted"/>
<keyword evidence="4" id="KW-1185">Reference proteome</keyword>
<dbReference type="RefSeq" id="WP_188183787.1">
    <property type="nucleotide sequence ID" value="NZ_JACVQF010000218.1"/>
</dbReference>
<keyword evidence="1" id="KW-0560">Oxidoreductase</keyword>
<dbReference type="PANTHER" id="PTHR43658">
    <property type="entry name" value="SHORT-CHAIN DEHYDROGENASE/REDUCTASE"/>
    <property type="match status" value="1"/>
</dbReference>
<evidence type="ECO:0000313" key="4">
    <source>
        <dbReference type="Proteomes" id="UP000621210"/>
    </source>
</evidence>
<dbReference type="InterPro" id="IPR036291">
    <property type="entry name" value="NAD(P)-bd_dom_sf"/>
</dbReference>
<dbReference type="SUPFAM" id="SSF51735">
    <property type="entry name" value="NAD(P)-binding Rossmann-fold domains"/>
    <property type="match status" value="1"/>
</dbReference>
<dbReference type="Pfam" id="PF00106">
    <property type="entry name" value="adh_short"/>
    <property type="match status" value="1"/>
</dbReference>
<dbReference type="Proteomes" id="UP000621210">
    <property type="component" value="Unassembled WGS sequence"/>
</dbReference>
<reference evidence="3" key="1">
    <citation type="submission" date="2020-09" db="EMBL/GenBank/DDBJ databases">
        <title>Streptomyces grisecoloratus sp. nov., isolated from cotton soil.</title>
        <authorList>
            <person name="Xing L."/>
        </authorList>
    </citation>
    <scope>NUCLEOTIDE SEQUENCE</scope>
    <source>
        <strain evidence="3">TRM S81-3</strain>
    </source>
</reference>
<dbReference type="EMBL" id="JACVQF010000218">
    <property type="protein sequence ID" value="MBD0422818.1"/>
    <property type="molecule type" value="Genomic_DNA"/>
</dbReference>
<dbReference type="AlphaFoldDB" id="A0A926L5B8"/>
<evidence type="ECO:0000256" key="2">
    <source>
        <dbReference type="SAM" id="MobiDB-lite"/>
    </source>
</evidence>
<accession>A0A926L5B8</accession>